<feature type="non-terminal residue" evidence="1">
    <location>
        <position position="144"/>
    </location>
</feature>
<keyword evidence="2" id="KW-1185">Reference proteome</keyword>
<evidence type="ECO:0000313" key="2">
    <source>
        <dbReference type="Proteomes" id="UP000838878"/>
    </source>
</evidence>
<dbReference type="EMBL" id="OV170221">
    <property type="protein sequence ID" value="CAH0714753.1"/>
    <property type="molecule type" value="Genomic_DNA"/>
</dbReference>
<protein>
    <submittedName>
        <fullName evidence="1">Uncharacterized protein</fullName>
    </submittedName>
</protein>
<sequence>MSEHEYVPQITKLNDSPRACKLYESCSGGAHAPCQLQQRPSDIANKTMRICPAPAHYHSPHHTAPCIQIPIANTVHPRDVTQKFRIGFPTLNNSHGVYFTYLLQSLVTLHDERSGVNYVAVGRYCSTEICLRLDRANLIRITSD</sequence>
<name>A0A8J9U6I3_9NEOP</name>
<proteinExistence type="predicted"/>
<accession>A0A8J9U6I3</accession>
<dbReference type="Proteomes" id="UP000838878">
    <property type="component" value="Chromosome 1"/>
</dbReference>
<reference evidence="1" key="1">
    <citation type="submission" date="2021-12" db="EMBL/GenBank/DDBJ databases">
        <authorList>
            <person name="Martin H S."/>
        </authorList>
    </citation>
    <scope>NUCLEOTIDE SEQUENCE</scope>
</reference>
<organism evidence="1 2">
    <name type="scientific">Brenthis ino</name>
    <name type="common">lesser marbled fritillary</name>
    <dbReference type="NCBI Taxonomy" id="405034"/>
    <lineage>
        <taxon>Eukaryota</taxon>
        <taxon>Metazoa</taxon>
        <taxon>Ecdysozoa</taxon>
        <taxon>Arthropoda</taxon>
        <taxon>Hexapoda</taxon>
        <taxon>Insecta</taxon>
        <taxon>Pterygota</taxon>
        <taxon>Neoptera</taxon>
        <taxon>Endopterygota</taxon>
        <taxon>Lepidoptera</taxon>
        <taxon>Glossata</taxon>
        <taxon>Ditrysia</taxon>
        <taxon>Papilionoidea</taxon>
        <taxon>Nymphalidae</taxon>
        <taxon>Heliconiinae</taxon>
        <taxon>Argynnini</taxon>
        <taxon>Brenthis</taxon>
    </lineage>
</organism>
<gene>
    <name evidence="1" type="ORF">BINO364_LOCUS1771</name>
</gene>
<dbReference type="AlphaFoldDB" id="A0A8J9U6I3"/>
<evidence type="ECO:0000313" key="1">
    <source>
        <dbReference type="EMBL" id="CAH0714753.1"/>
    </source>
</evidence>
<dbReference type="OrthoDB" id="10572894at2759"/>